<comment type="caution">
    <text evidence="1">The sequence shown here is derived from an EMBL/GenBank/DDBJ whole genome shotgun (WGS) entry which is preliminary data.</text>
</comment>
<dbReference type="PROSITE" id="PS51257">
    <property type="entry name" value="PROKAR_LIPOPROTEIN"/>
    <property type="match status" value="1"/>
</dbReference>
<reference evidence="1" key="1">
    <citation type="submission" date="2020-08" db="EMBL/GenBank/DDBJ databases">
        <title>Multicomponent nature underlies the extraordinary mechanical properties of spider dragline silk.</title>
        <authorList>
            <person name="Kono N."/>
            <person name="Nakamura H."/>
            <person name="Mori M."/>
            <person name="Yoshida Y."/>
            <person name="Ohtoshi R."/>
            <person name="Malay A.D."/>
            <person name="Moran D.A.P."/>
            <person name="Tomita M."/>
            <person name="Numata K."/>
            <person name="Arakawa K."/>
        </authorList>
    </citation>
    <scope>NUCLEOTIDE SEQUENCE</scope>
</reference>
<name>A0A8X6SCA5_TRICX</name>
<dbReference type="Proteomes" id="UP000887159">
    <property type="component" value="Unassembled WGS sequence"/>
</dbReference>
<sequence length="223" mass="25332">MRTKAYCAYPSLCDLKAASHVHVTSNFSSISCSFNLVAIETTFEQLFAKWCSISVHAYQQKRERNKEIILDVHLQKQKNWRVIFQCGDGARLTSEHIVLCTATLHPQIGRKIGSKSYINNVRVIRPLGAGVRRCFGQMVSLTRNSQCSVSKQVYQPTEGMCERLCQPCPSHYLNPGPMVWNRDALPLSHWAIKLTNECNNFEKARPSLSSILRVHNVTLEPKQ</sequence>
<protein>
    <submittedName>
        <fullName evidence="1">Uncharacterized protein</fullName>
    </submittedName>
</protein>
<keyword evidence="2" id="KW-1185">Reference proteome</keyword>
<dbReference type="AlphaFoldDB" id="A0A8X6SCA5"/>
<accession>A0A8X6SCA5</accession>
<organism evidence="1 2">
    <name type="scientific">Trichonephila clavipes</name>
    <name type="common">Golden silk orbweaver</name>
    <name type="synonym">Nephila clavipes</name>
    <dbReference type="NCBI Taxonomy" id="2585209"/>
    <lineage>
        <taxon>Eukaryota</taxon>
        <taxon>Metazoa</taxon>
        <taxon>Ecdysozoa</taxon>
        <taxon>Arthropoda</taxon>
        <taxon>Chelicerata</taxon>
        <taxon>Arachnida</taxon>
        <taxon>Araneae</taxon>
        <taxon>Araneomorphae</taxon>
        <taxon>Entelegynae</taxon>
        <taxon>Araneoidea</taxon>
        <taxon>Nephilidae</taxon>
        <taxon>Trichonephila</taxon>
    </lineage>
</organism>
<dbReference type="EMBL" id="BMAU01021301">
    <property type="protein sequence ID" value="GFY10874.1"/>
    <property type="molecule type" value="Genomic_DNA"/>
</dbReference>
<evidence type="ECO:0000313" key="1">
    <source>
        <dbReference type="EMBL" id="GFY10874.1"/>
    </source>
</evidence>
<proteinExistence type="predicted"/>
<gene>
    <name evidence="1" type="ORF">TNCV_1123961</name>
</gene>
<evidence type="ECO:0000313" key="2">
    <source>
        <dbReference type="Proteomes" id="UP000887159"/>
    </source>
</evidence>